<dbReference type="FunFam" id="1.10.510.10:FF:000112">
    <property type="entry name" value="Putative dual specificity tyrosine-phosphorylation-regulated kinase 2"/>
    <property type="match status" value="1"/>
</dbReference>
<feature type="compositionally biased region" description="Polar residues" evidence="12">
    <location>
        <begin position="576"/>
        <end position="586"/>
    </location>
</feature>
<feature type="binding site" evidence="11">
    <location>
        <position position="1054"/>
    </location>
    <ligand>
        <name>ATP</name>
        <dbReference type="ChEBI" id="CHEBI:30616"/>
    </ligand>
</feature>
<dbReference type="CDD" id="cd14210">
    <property type="entry name" value="PKc_DYRK"/>
    <property type="match status" value="1"/>
</dbReference>
<keyword evidence="3" id="KW-0723">Serine/threonine-protein kinase</keyword>
<dbReference type="GO" id="GO:0005524">
    <property type="term" value="F:ATP binding"/>
    <property type="evidence" value="ECO:0007669"/>
    <property type="project" value="UniProtKB-UniRule"/>
</dbReference>
<keyword evidence="15" id="KW-1185">Reference proteome</keyword>
<comment type="caution">
    <text evidence="14">The sequence shown here is derived from an EMBL/GenBank/DDBJ whole genome shotgun (WGS) entry which is preliminary data.</text>
</comment>
<dbReference type="PANTHER" id="PTHR24058">
    <property type="entry name" value="DUAL SPECIFICITY PROTEIN KINASE"/>
    <property type="match status" value="1"/>
</dbReference>
<keyword evidence="5 11" id="KW-0547">Nucleotide-binding</keyword>
<feature type="compositionally biased region" description="Low complexity" evidence="12">
    <location>
        <begin position="351"/>
        <end position="365"/>
    </location>
</feature>
<dbReference type="InterPro" id="IPR017441">
    <property type="entry name" value="Protein_kinase_ATP_BS"/>
</dbReference>
<feature type="compositionally biased region" description="Low complexity" evidence="12">
    <location>
        <begin position="152"/>
        <end position="170"/>
    </location>
</feature>
<reference evidence="14 15" key="1">
    <citation type="submission" date="2020-12" db="EMBL/GenBank/DDBJ databases">
        <title>Metabolic potential, ecology and presence of endohyphal bacteria is reflected in genomic diversity of Mucoromycotina.</title>
        <authorList>
            <person name="Muszewska A."/>
            <person name="Okrasinska A."/>
            <person name="Steczkiewicz K."/>
            <person name="Drgas O."/>
            <person name="Orlowska M."/>
            <person name="Perlinska-Lenart U."/>
            <person name="Aleksandrzak-Piekarczyk T."/>
            <person name="Szatraj K."/>
            <person name="Zielenkiewicz U."/>
            <person name="Pilsyk S."/>
            <person name="Malc E."/>
            <person name="Mieczkowski P."/>
            <person name="Kruszewska J.S."/>
            <person name="Biernat P."/>
            <person name="Pawlowska J."/>
        </authorList>
    </citation>
    <scope>NUCLEOTIDE SEQUENCE [LARGE SCALE GENOMIC DNA]</scope>
    <source>
        <strain evidence="14 15">CBS 142.35</strain>
    </source>
</reference>
<comment type="catalytic activity">
    <reaction evidence="10">
        <text>L-tyrosyl-[protein] + ATP = O-phospho-L-tyrosyl-[protein] + ADP + H(+)</text>
        <dbReference type="Rhea" id="RHEA:10596"/>
        <dbReference type="Rhea" id="RHEA-COMP:10136"/>
        <dbReference type="Rhea" id="RHEA-COMP:20101"/>
        <dbReference type="ChEBI" id="CHEBI:15378"/>
        <dbReference type="ChEBI" id="CHEBI:30616"/>
        <dbReference type="ChEBI" id="CHEBI:46858"/>
        <dbReference type="ChEBI" id="CHEBI:61978"/>
        <dbReference type="ChEBI" id="CHEBI:456216"/>
        <dbReference type="EC" id="2.7.12.1"/>
    </reaction>
</comment>
<feature type="domain" description="Protein kinase" evidence="13">
    <location>
        <begin position="1025"/>
        <end position="1321"/>
    </location>
</feature>
<dbReference type="InterPro" id="IPR008271">
    <property type="entry name" value="Ser/Thr_kinase_AS"/>
</dbReference>
<dbReference type="OrthoDB" id="9332038at2759"/>
<dbReference type="InterPro" id="IPR050494">
    <property type="entry name" value="Ser_Thr_dual-spec_kinase"/>
</dbReference>
<evidence type="ECO:0000256" key="12">
    <source>
        <dbReference type="SAM" id="MobiDB-lite"/>
    </source>
</evidence>
<evidence type="ECO:0000256" key="6">
    <source>
        <dbReference type="ARBA" id="ARBA00022777"/>
    </source>
</evidence>
<comment type="catalytic activity">
    <reaction evidence="8">
        <text>L-seryl-[protein] + ATP = O-phospho-L-seryl-[protein] + ADP + H(+)</text>
        <dbReference type="Rhea" id="RHEA:17989"/>
        <dbReference type="Rhea" id="RHEA-COMP:9863"/>
        <dbReference type="Rhea" id="RHEA-COMP:11604"/>
        <dbReference type="ChEBI" id="CHEBI:15378"/>
        <dbReference type="ChEBI" id="CHEBI:29999"/>
        <dbReference type="ChEBI" id="CHEBI:30616"/>
        <dbReference type="ChEBI" id="CHEBI:83421"/>
        <dbReference type="ChEBI" id="CHEBI:456216"/>
        <dbReference type="EC" id="2.7.12.1"/>
    </reaction>
</comment>
<keyword evidence="6" id="KW-0418">Kinase</keyword>
<dbReference type="InterPro" id="IPR011009">
    <property type="entry name" value="Kinase-like_dom_sf"/>
</dbReference>
<dbReference type="Proteomes" id="UP000646827">
    <property type="component" value="Unassembled WGS sequence"/>
</dbReference>
<feature type="compositionally biased region" description="Low complexity" evidence="12">
    <location>
        <begin position="679"/>
        <end position="702"/>
    </location>
</feature>
<dbReference type="PROSITE" id="PS50011">
    <property type="entry name" value="PROTEIN_KINASE_DOM"/>
    <property type="match status" value="1"/>
</dbReference>
<evidence type="ECO:0000256" key="3">
    <source>
        <dbReference type="ARBA" id="ARBA00022527"/>
    </source>
</evidence>
<gene>
    <name evidence="14" type="ORF">INT45_010875</name>
</gene>
<evidence type="ECO:0000256" key="7">
    <source>
        <dbReference type="ARBA" id="ARBA00022840"/>
    </source>
</evidence>
<dbReference type="Gene3D" id="3.30.200.20">
    <property type="entry name" value="Phosphorylase Kinase, domain 1"/>
    <property type="match status" value="1"/>
</dbReference>
<feature type="compositionally biased region" description="Polar residues" evidence="12">
    <location>
        <begin position="394"/>
        <end position="403"/>
    </location>
</feature>
<feature type="compositionally biased region" description="Low complexity" evidence="12">
    <location>
        <begin position="460"/>
        <end position="472"/>
    </location>
</feature>
<dbReference type="Gene3D" id="1.10.510.10">
    <property type="entry name" value="Transferase(Phosphotransferase) domain 1"/>
    <property type="match status" value="1"/>
</dbReference>
<feature type="compositionally biased region" description="Low complexity" evidence="12">
    <location>
        <begin position="32"/>
        <end position="58"/>
    </location>
</feature>
<evidence type="ECO:0000256" key="5">
    <source>
        <dbReference type="ARBA" id="ARBA00022741"/>
    </source>
</evidence>
<feature type="compositionally biased region" description="Polar residues" evidence="12">
    <location>
        <begin position="921"/>
        <end position="931"/>
    </location>
</feature>
<dbReference type="SMART" id="SM00220">
    <property type="entry name" value="S_TKc"/>
    <property type="match status" value="1"/>
</dbReference>
<dbReference type="PROSITE" id="PS00107">
    <property type="entry name" value="PROTEIN_KINASE_ATP"/>
    <property type="match status" value="1"/>
</dbReference>
<evidence type="ECO:0000256" key="1">
    <source>
        <dbReference type="ARBA" id="ARBA00008867"/>
    </source>
</evidence>
<dbReference type="InterPro" id="IPR000719">
    <property type="entry name" value="Prot_kinase_dom"/>
</dbReference>
<feature type="compositionally biased region" description="Polar residues" evidence="12">
    <location>
        <begin position="646"/>
        <end position="660"/>
    </location>
</feature>
<evidence type="ECO:0000256" key="10">
    <source>
        <dbReference type="ARBA" id="ARBA00051680"/>
    </source>
</evidence>
<evidence type="ECO:0000256" key="9">
    <source>
        <dbReference type="ARBA" id="ARBA00049308"/>
    </source>
</evidence>
<dbReference type="GO" id="GO:0004712">
    <property type="term" value="F:protein serine/threonine/tyrosine kinase activity"/>
    <property type="evidence" value="ECO:0007669"/>
    <property type="project" value="UniProtKB-EC"/>
</dbReference>
<feature type="region of interest" description="Disordered" evidence="12">
    <location>
        <begin position="893"/>
        <end position="931"/>
    </location>
</feature>
<name>A0A8H7SB19_9FUNG</name>
<evidence type="ECO:0000259" key="13">
    <source>
        <dbReference type="PROSITE" id="PS50011"/>
    </source>
</evidence>
<dbReference type="PANTHER" id="PTHR24058:SF22">
    <property type="entry name" value="DUAL SPECIFICITY TYROSINE-PHOSPHORYLATION-REGULATED KINASE 4"/>
    <property type="match status" value="1"/>
</dbReference>
<comment type="catalytic activity">
    <reaction evidence="9">
        <text>L-threonyl-[protein] + ATP = O-phospho-L-threonyl-[protein] + ADP + H(+)</text>
        <dbReference type="Rhea" id="RHEA:46608"/>
        <dbReference type="Rhea" id="RHEA-COMP:11060"/>
        <dbReference type="Rhea" id="RHEA-COMP:11605"/>
        <dbReference type="ChEBI" id="CHEBI:15378"/>
        <dbReference type="ChEBI" id="CHEBI:30013"/>
        <dbReference type="ChEBI" id="CHEBI:30616"/>
        <dbReference type="ChEBI" id="CHEBI:61977"/>
        <dbReference type="ChEBI" id="CHEBI:456216"/>
        <dbReference type="EC" id="2.7.12.1"/>
    </reaction>
</comment>
<feature type="compositionally biased region" description="Polar residues" evidence="12">
    <location>
        <begin position="272"/>
        <end position="293"/>
    </location>
</feature>
<dbReference type="EC" id="2.7.12.1" evidence="2"/>
<feature type="region of interest" description="Disordered" evidence="12">
    <location>
        <begin position="345"/>
        <end position="762"/>
    </location>
</feature>
<dbReference type="GO" id="GO:0005856">
    <property type="term" value="C:cytoskeleton"/>
    <property type="evidence" value="ECO:0007669"/>
    <property type="project" value="TreeGrafter"/>
</dbReference>
<dbReference type="PROSITE" id="PS00108">
    <property type="entry name" value="PROTEIN_KINASE_ST"/>
    <property type="match status" value="1"/>
</dbReference>
<accession>A0A8H7SB19</accession>
<keyword evidence="4" id="KW-0808">Transferase</keyword>
<evidence type="ECO:0000256" key="2">
    <source>
        <dbReference type="ARBA" id="ARBA00013203"/>
    </source>
</evidence>
<feature type="compositionally biased region" description="Polar residues" evidence="12">
    <location>
        <begin position="419"/>
        <end position="428"/>
    </location>
</feature>
<dbReference type="Gene3D" id="3.30.10.30">
    <property type="entry name" value="DYRK"/>
    <property type="match status" value="1"/>
</dbReference>
<dbReference type="Pfam" id="PF00069">
    <property type="entry name" value="Pkinase"/>
    <property type="match status" value="1"/>
</dbReference>
<feature type="region of interest" description="Disordered" evidence="12">
    <location>
        <begin position="269"/>
        <end position="330"/>
    </location>
</feature>
<feature type="region of interest" description="Disordered" evidence="12">
    <location>
        <begin position="1"/>
        <end position="71"/>
    </location>
</feature>
<dbReference type="EMBL" id="JAEPRB010000035">
    <property type="protein sequence ID" value="KAG2224926.1"/>
    <property type="molecule type" value="Genomic_DNA"/>
</dbReference>
<dbReference type="GO" id="GO:0004674">
    <property type="term" value="F:protein serine/threonine kinase activity"/>
    <property type="evidence" value="ECO:0007669"/>
    <property type="project" value="UniProtKB-KW"/>
</dbReference>
<evidence type="ECO:0000256" key="11">
    <source>
        <dbReference type="PROSITE-ProRule" id="PRU10141"/>
    </source>
</evidence>
<feature type="compositionally biased region" description="Polar residues" evidence="12">
    <location>
        <begin position="124"/>
        <end position="134"/>
    </location>
</feature>
<protein>
    <recommendedName>
        <fullName evidence="2">dual-specificity kinase</fullName>
        <ecNumber evidence="2">2.7.12.1</ecNumber>
    </recommendedName>
</protein>
<dbReference type="SUPFAM" id="SSF56112">
    <property type="entry name" value="Protein kinase-like (PK-like)"/>
    <property type="match status" value="1"/>
</dbReference>
<dbReference type="InterPro" id="IPR042521">
    <property type="entry name" value="DYRK"/>
</dbReference>
<feature type="compositionally biased region" description="Polar residues" evidence="12">
    <location>
        <begin position="733"/>
        <end position="746"/>
    </location>
</feature>
<sequence length="1342" mass="149755">MQQQGHGLQNRKQDNNQSKMLNEGGGAEGSYTKSTASSRSRATNTTTGAAITNNTSTTKSDDQHHPQPRLGPRKSIKELMQHIHDEDNNGITCNGIYEAFAQVENEQPSSITTNTATSRRKSVAHQQQQSSIVDTTVRFRRKSTRNEEAISNRTRGGLTTGTTNNKTTTTASPRVRALNTKKSSDSVRSSGTGTTPTTRRRQSSMMRRPSDTDDDEKNKKQGAVKTLESEKEPGNVIRLSDALRDTLLVERKLARQELGLASDRASHANLKSPITTTTQANRPSNVRRASSKPNLVEQRRKSYIAPHSSGSPDEKQQQPSSRSRAELISDVKRRLSLGKEKMRDLEKTCHHQQQNNQKQTTTTTTREPRRRTLSSGSILRTGLKDDYGRRKSTVAATSTTADGNSYMKPTIADMRRRSSTTNVSTQLQQEEKEESLMMMATKRRSALASSRASRETGAQPTSRASSASSSGKGTPGSGDDHDARKSSITSTAARRRKSRGSIYASGTSSTTGENNNSTNTNNGSTRTRKKSIVAMDDSSLNMRRQRRLSRTESLKEGVPTDPSLNAAMEWRKKNQDISTTTVNRQAKGSTTTRKRGKTLPGSLATPPPIQSLNLPPMKLEPIKMNIPTKQRQQQRSVSPTRIPKPSRSSALGTTPNTASGTSSEEESSSTTNKVHVPSTGNTHTQTATTAAGTAATTTTTTARVKKGNPLASMNMDRRASLKTPRITPASPRDNATNGISSATNSPRARPIHTRRPSASSARKLSLSIVNTKSGLYGSHEDGSPSIGPVPTRTRKISATSMGATNRLYSANNNSRKNSIASATEHESLVDKEVSIRTRGNEVNFIFTYTLERHRAMSLHERLQAMVRQHNENTPIKDTYTADMQYSFMRDRRARRSQTYDTDNPIIDSITSGGNGDDGSSPNTTSPALRSPNRITDSLMWEKEMAEIAAAGIRGPKSPTTAIKYYSAYLSLYERNEIQEYTQIYFIGHQAQKNPATPDQSICNHGYDDERGDYNIIVKDHLAYRYEIIDVLGRGSFGQVVKCFDHKTGMTVAIKLIRNKKRFHAQAQTEVKILKDLVEWDPQDQHHNVRMTDYFVFRNHLCIACECLSINLYEFIKNNNYRGVTLNLIKRFTIQLLQSLCLLFEHGVIHCDLKPENILLKHPTKSTLKVIDFGSSCFETDRVYTYIQSRFYRSPEVILGMSYNTAIDMWSLGCILAELYTGLPLFPGENEQEQLACIMEILGVPHRYLIEQSSRRKLFFDSNGNPRIIPSSRGKKRRPGTKTLSHALHCHDNQFLDFIERCLCWDPEKRMTPDEALCHEWIMSRHNSKQGHSPVWYVVYYHY</sequence>
<evidence type="ECO:0000256" key="4">
    <source>
        <dbReference type="ARBA" id="ARBA00022679"/>
    </source>
</evidence>
<dbReference type="GO" id="GO:0005737">
    <property type="term" value="C:cytoplasm"/>
    <property type="evidence" value="ECO:0007669"/>
    <property type="project" value="TreeGrafter"/>
</dbReference>
<feature type="compositionally biased region" description="Polar residues" evidence="12">
    <location>
        <begin position="627"/>
        <end position="639"/>
    </location>
</feature>
<proteinExistence type="inferred from homology"/>
<evidence type="ECO:0000313" key="15">
    <source>
        <dbReference type="Proteomes" id="UP000646827"/>
    </source>
</evidence>
<feature type="compositionally biased region" description="Low complexity" evidence="12">
    <location>
        <begin position="505"/>
        <end position="525"/>
    </location>
</feature>
<organism evidence="14 15">
    <name type="scientific">Circinella minor</name>
    <dbReference type="NCBI Taxonomy" id="1195481"/>
    <lineage>
        <taxon>Eukaryota</taxon>
        <taxon>Fungi</taxon>
        <taxon>Fungi incertae sedis</taxon>
        <taxon>Mucoromycota</taxon>
        <taxon>Mucoromycotina</taxon>
        <taxon>Mucoromycetes</taxon>
        <taxon>Mucorales</taxon>
        <taxon>Lichtheimiaceae</taxon>
        <taxon>Circinella</taxon>
    </lineage>
</organism>
<feature type="region of interest" description="Disordered" evidence="12">
    <location>
        <begin position="116"/>
        <end position="233"/>
    </location>
</feature>
<feature type="compositionally biased region" description="Low complexity" evidence="12">
    <location>
        <begin position="188"/>
        <end position="207"/>
    </location>
</feature>
<evidence type="ECO:0000256" key="8">
    <source>
        <dbReference type="ARBA" id="ARBA00049003"/>
    </source>
</evidence>
<feature type="compositionally biased region" description="Basic and acidic residues" evidence="12">
    <location>
        <begin position="208"/>
        <end position="219"/>
    </location>
</feature>
<evidence type="ECO:0000313" key="14">
    <source>
        <dbReference type="EMBL" id="KAG2224926.1"/>
    </source>
</evidence>
<comment type="similarity">
    <text evidence="1">Belongs to the protein kinase superfamily. CMGC Ser/Thr protein kinase family. MNB/DYRK subfamily.</text>
</comment>
<keyword evidence="7 11" id="KW-0067">ATP-binding</keyword>